<feature type="transmembrane region" description="Helical" evidence="6">
    <location>
        <begin position="217"/>
        <end position="239"/>
    </location>
</feature>
<dbReference type="STRING" id="1794912.AXX12_04900"/>
<dbReference type="InterPro" id="IPR017039">
    <property type="entry name" value="Virul_fac_BrkB"/>
</dbReference>
<dbReference type="PIRSF" id="PIRSF035875">
    <property type="entry name" value="RNase_BN"/>
    <property type="match status" value="1"/>
</dbReference>
<gene>
    <name evidence="7" type="ORF">AXX12_04900</name>
</gene>
<keyword evidence="3 6" id="KW-0812">Transmembrane</keyword>
<accession>A0A154BU48</accession>
<dbReference type="NCBIfam" id="TIGR00765">
    <property type="entry name" value="yihY_not_rbn"/>
    <property type="match status" value="1"/>
</dbReference>
<keyword evidence="2" id="KW-1003">Cell membrane</keyword>
<protein>
    <submittedName>
        <fullName evidence="7">Uncharacterized protein</fullName>
    </submittedName>
</protein>
<dbReference type="PANTHER" id="PTHR30213:SF0">
    <property type="entry name" value="UPF0761 MEMBRANE PROTEIN YIHY"/>
    <property type="match status" value="1"/>
</dbReference>
<dbReference type="Proteomes" id="UP000076268">
    <property type="component" value="Unassembled WGS sequence"/>
</dbReference>
<feature type="transmembrane region" description="Helical" evidence="6">
    <location>
        <begin position="187"/>
        <end position="205"/>
    </location>
</feature>
<feature type="transmembrane region" description="Helical" evidence="6">
    <location>
        <begin position="101"/>
        <end position="121"/>
    </location>
</feature>
<feature type="transmembrane region" description="Helical" evidence="6">
    <location>
        <begin position="69"/>
        <end position="86"/>
    </location>
</feature>
<dbReference type="GO" id="GO:0005886">
    <property type="term" value="C:plasma membrane"/>
    <property type="evidence" value="ECO:0007669"/>
    <property type="project" value="UniProtKB-SubCell"/>
</dbReference>
<comment type="subcellular location">
    <subcellularLocation>
        <location evidence="1">Cell membrane</location>
        <topology evidence="1">Multi-pass membrane protein</topology>
    </subcellularLocation>
</comment>
<organism evidence="7 8">
    <name type="scientific">Anaerosporomusa subterranea</name>
    <dbReference type="NCBI Taxonomy" id="1794912"/>
    <lineage>
        <taxon>Bacteria</taxon>
        <taxon>Bacillati</taxon>
        <taxon>Bacillota</taxon>
        <taxon>Negativicutes</taxon>
        <taxon>Acetonemataceae</taxon>
        <taxon>Anaerosporomusa</taxon>
    </lineage>
</organism>
<proteinExistence type="predicted"/>
<feature type="transmembrane region" description="Helical" evidence="6">
    <location>
        <begin position="142"/>
        <end position="167"/>
    </location>
</feature>
<evidence type="ECO:0000313" key="8">
    <source>
        <dbReference type="Proteomes" id="UP000076268"/>
    </source>
</evidence>
<evidence type="ECO:0000313" key="7">
    <source>
        <dbReference type="EMBL" id="KYZ77452.1"/>
    </source>
</evidence>
<dbReference type="OrthoDB" id="9775903at2"/>
<dbReference type="Pfam" id="PF03631">
    <property type="entry name" value="Virul_fac_BrkB"/>
    <property type="match status" value="1"/>
</dbReference>
<dbReference type="RefSeq" id="WP_066239826.1">
    <property type="nucleotide sequence ID" value="NZ_LSGP01000013.1"/>
</dbReference>
<reference evidence="7 8" key="1">
    <citation type="submission" date="2016-02" db="EMBL/GenBank/DDBJ databases">
        <title>Anaerosporomusa subterraneum gen. nov., sp. nov., a spore-forming obligate anaerobe isolated from saprolite.</title>
        <authorList>
            <person name="Choi J.K."/>
            <person name="Shah M."/>
            <person name="Yee N."/>
        </authorList>
    </citation>
    <scope>NUCLEOTIDE SEQUENCE [LARGE SCALE GENOMIC DNA]</scope>
    <source>
        <strain evidence="7 8">RU4</strain>
    </source>
</reference>
<dbReference type="AlphaFoldDB" id="A0A154BU48"/>
<name>A0A154BU48_ANASB</name>
<evidence type="ECO:0000256" key="2">
    <source>
        <dbReference type="ARBA" id="ARBA00022475"/>
    </source>
</evidence>
<evidence type="ECO:0000256" key="3">
    <source>
        <dbReference type="ARBA" id="ARBA00022692"/>
    </source>
</evidence>
<dbReference type="PANTHER" id="PTHR30213">
    <property type="entry name" value="INNER MEMBRANE PROTEIN YHJD"/>
    <property type="match status" value="1"/>
</dbReference>
<evidence type="ECO:0000256" key="5">
    <source>
        <dbReference type="ARBA" id="ARBA00023136"/>
    </source>
</evidence>
<keyword evidence="4 6" id="KW-1133">Transmembrane helix</keyword>
<evidence type="ECO:0000256" key="4">
    <source>
        <dbReference type="ARBA" id="ARBA00022989"/>
    </source>
</evidence>
<keyword evidence="8" id="KW-1185">Reference proteome</keyword>
<evidence type="ECO:0000256" key="1">
    <source>
        <dbReference type="ARBA" id="ARBA00004651"/>
    </source>
</evidence>
<evidence type="ECO:0000256" key="6">
    <source>
        <dbReference type="SAM" id="Phobius"/>
    </source>
</evidence>
<dbReference type="EMBL" id="LSGP01000013">
    <property type="protein sequence ID" value="KYZ77452.1"/>
    <property type="molecule type" value="Genomic_DNA"/>
</dbReference>
<feature type="transmembrane region" description="Helical" evidence="6">
    <location>
        <begin position="259"/>
        <end position="279"/>
    </location>
</feature>
<feature type="transmembrane region" description="Helical" evidence="6">
    <location>
        <begin position="41"/>
        <end position="62"/>
    </location>
</feature>
<keyword evidence="5 6" id="KW-0472">Membrane</keyword>
<comment type="caution">
    <text evidence="7">The sequence shown here is derived from an EMBL/GenBank/DDBJ whole genome shotgun (WGS) entry which is preliminary data.</text>
</comment>
<sequence>MVKLENSATFEKLRSSIVYKYTGQLLFRYKDDDLAAMSAQITYYLILAFFPFLFFLINLLSFTPLSNKLLITNFSIILPADTAMMIKNTLVQTVQAKSKTLLLIGMLGSLWAASRGMASIIRGLNHSYGVKESRHFFKLNGIALMSTIGLTVMIIFSLFMIVFGRIIGSYVFGLVGAKTLFYSIWSFLRYGISLTFMVVTFYLLYTYLPNRKLKFKNVMVGTTFATFGWVSASLLFSFYVNSFANYELIYGSLGGVFGLIIWLYISTLIFLIGGELNAISSNLDDKKKL</sequence>